<keyword evidence="2" id="KW-1185">Reference proteome</keyword>
<comment type="caution">
    <text evidence="1">The sequence shown here is derived from an EMBL/GenBank/DDBJ whole genome shotgun (WGS) entry which is preliminary data.</text>
</comment>
<evidence type="ECO:0000313" key="1">
    <source>
        <dbReference type="EMBL" id="KDB24160.1"/>
    </source>
</evidence>
<evidence type="ECO:0000313" key="2">
    <source>
        <dbReference type="Proteomes" id="UP000024533"/>
    </source>
</evidence>
<dbReference type="STRING" id="1215338.A0A059J8I8"/>
<dbReference type="EMBL" id="AOKY01000276">
    <property type="protein sequence ID" value="KDB24160.1"/>
    <property type="molecule type" value="Genomic_DNA"/>
</dbReference>
<accession>A0A059J8I8</accession>
<evidence type="ECO:0008006" key="3">
    <source>
        <dbReference type="Google" id="ProtNLM"/>
    </source>
</evidence>
<dbReference type="HOGENOM" id="CLU_047139_0_0_1"/>
<name>A0A059J8I8_TRIIM</name>
<reference evidence="1 2" key="1">
    <citation type="submission" date="2014-02" db="EMBL/GenBank/DDBJ databases">
        <title>The Genome Sequence of Trichophyton interdigitale MR816.</title>
        <authorList>
            <consortium name="The Broad Institute Genomics Platform"/>
            <person name="Cuomo C.A."/>
            <person name="White T.C."/>
            <person name="Graser Y."/>
            <person name="Martinez-Rossi N."/>
            <person name="Heitman J."/>
            <person name="Young S.K."/>
            <person name="Zeng Q."/>
            <person name="Gargeya S."/>
            <person name="Abouelleil A."/>
            <person name="Alvarado L."/>
            <person name="Chapman S.B."/>
            <person name="Gainer-Dewar J."/>
            <person name="Goldberg J."/>
            <person name="Griggs A."/>
            <person name="Gujja S."/>
            <person name="Hansen M."/>
            <person name="Howarth C."/>
            <person name="Imamovic A."/>
            <person name="Larimer J."/>
            <person name="Martinez D."/>
            <person name="Murphy C."/>
            <person name="Pearson M.D."/>
            <person name="Persinoti G."/>
            <person name="Poon T."/>
            <person name="Priest M."/>
            <person name="Roberts A.D."/>
            <person name="Saif S."/>
            <person name="Shea T.D."/>
            <person name="Sykes S.N."/>
            <person name="Wortman J."/>
            <person name="Nusbaum C."/>
            <person name="Birren B."/>
        </authorList>
    </citation>
    <scope>NUCLEOTIDE SEQUENCE [LARGE SCALE GENOMIC DNA]</scope>
    <source>
        <strain evidence="1 2">MR816</strain>
    </source>
</reference>
<dbReference type="AlphaFoldDB" id="A0A059J8I8"/>
<proteinExistence type="predicted"/>
<dbReference type="OMA" id="YLDEEWI"/>
<dbReference type="Proteomes" id="UP000024533">
    <property type="component" value="Unassembled WGS sequence"/>
</dbReference>
<protein>
    <recommendedName>
        <fullName evidence="3">F-box domain-containing protein</fullName>
    </recommendedName>
</protein>
<sequence length="364" mass="42572">MAAKNCDQACTAMKAITRQPVIAPIPGLGIFSRLPYEIRELIWLGFFPVDQEDESAPSQSEYVDLRVLLASRMLYREISDVIFSKTRMIIDLSPPPDSGKEFWATLRLRMRVRNGLFYDGPAWRLKCRGKSREHHFDHFPFCKLAAIDIHISNPEDNNRFFWRWRNVIWTLEVLESSLLPPVVIRLQKGKELSLHDTYVDCAGYNLNDPRVLEEVKYKKRMMISWVDTCYGIYPYPAGGYNSDGQYIYDILVLPFYSRLQGASSIRVEVHSQEIRQKMNWTAIRIAHRAFYRRVDGVDPFASYLDEEWINSRIISQYLYIHDCLLWETLLGKGETISYFLTGWHDQSPKIIAHKLAENVTRFLD</sequence>
<dbReference type="OrthoDB" id="3940621at2759"/>
<gene>
    <name evidence="1" type="ORF">H109_03955</name>
</gene>
<organism evidence="1 2">
    <name type="scientific">Trichophyton interdigitale (strain MR816)</name>
    <dbReference type="NCBI Taxonomy" id="1215338"/>
    <lineage>
        <taxon>Eukaryota</taxon>
        <taxon>Fungi</taxon>
        <taxon>Dikarya</taxon>
        <taxon>Ascomycota</taxon>
        <taxon>Pezizomycotina</taxon>
        <taxon>Eurotiomycetes</taxon>
        <taxon>Eurotiomycetidae</taxon>
        <taxon>Onygenales</taxon>
        <taxon>Arthrodermataceae</taxon>
        <taxon>Trichophyton</taxon>
    </lineage>
</organism>